<accession>A0A3Q8RR18</accession>
<dbReference type="Pfam" id="PF01841">
    <property type="entry name" value="Transglut_core"/>
    <property type="match status" value="1"/>
</dbReference>
<name>A0A3Q8RR18_9FLAO</name>
<gene>
    <name evidence="3" type="ORF">D6T69_04720</name>
</gene>
<protein>
    <submittedName>
        <fullName evidence="3">DUF3857 domain-containing protein</fullName>
    </submittedName>
</protein>
<proteinExistence type="predicted"/>
<dbReference type="Gene3D" id="3.10.620.30">
    <property type="match status" value="1"/>
</dbReference>
<reference evidence="3 4" key="1">
    <citation type="submission" date="2018-09" db="EMBL/GenBank/DDBJ databases">
        <title>Insights into the microbiota of Asian seabass (Lates calcarifer) with tenacibaculosis symptoms and description of sp. nov. Tenacibaculum singaporense.</title>
        <authorList>
            <person name="Miyake S."/>
            <person name="Soh M."/>
            <person name="Azman M.N."/>
            <person name="Ngoh S.Y."/>
            <person name="Orban L."/>
        </authorList>
    </citation>
    <scope>NUCLEOTIDE SEQUENCE [LARGE SCALE GENOMIC DNA]</scope>
    <source>
        <strain evidence="3 4">DSM 106434</strain>
    </source>
</reference>
<dbReference type="InterPro" id="IPR024618">
    <property type="entry name" value="DUF3857"/>
</dbReference>
<keyword evidence="4" id="KW-1185">Reference proteome</keyword>
<evidence type="ECO:0000259" key="2">
    <source>
        <dbReference type="Pfam" id="PF12969"/>
    </source>
</evidence>
<dbReference type="Gene3D" id="2.60.40.3140">
    <property type="match status" value="1"/>
</dbReference>
<sequence>MKKILSVFVLIITIHINAQEINFGKVSKEELQEKFHPLDSTADAAYLLKERRTYFEYDSNKGFQVVTDYHERIKIYTKEGFNYASKKIKFYNPDSGEQERISSLKAYTYNLENNKIEKVKLSKKDVFDEKLNKYRSQKKITLPNVKEGSVIDLKYTLTSPYWNIKTLNFQYGIPVKNLNYKVEIPEYFTFNKRLKGYYNIPLKEYKKRASINISSKTRSGYRTVKTSFNNTKIDYSNFVSEFSATNIPEIKENEPYSGNIDNYRGGIQFELSGTNFLKTGGGIKNYTTTWEDVCKTIYKSSSFGNELEKSSYFEDDLKSILTQAKNDSEKIALIFQFVKSKIKWDGYYAKYTDVGVKKAFKEGVGNSAEINLILTSMLRSAGLDVNPLLVSTKNNGVPLFPTLEGFNYLISKINLSDGKYILLDATEKYSTINILPYRTLNWYGREVLKDGSSTKINLIPLNHTEENNILHVKIDESGEVIGMYRKLLTGHSAMFYRQKNNLKKEEEIINTIESDHGIEIDEFKVLNKEDLSKPIIQNLKFSGEDFIEGINNKLYFSPSFFLATKENPFKSKERNFPIDFSMPWQDQYSVSITVPNSYSVESYPEELAIGLPNNLGIFKYKVLVQGNKIKLSSVVQFNSNIIAPQYYTIVKDFYNQLVKKQTEKIVLVKKQ</sequence>
<evidence type="ECO:0000313" key="4">
    <source>
        <dbReference type="Proteomes" id="UP000274593"/>
    </source>
</evidence>
<dbReference type="AlphaFoldDB" id="A0A3Q8RR18"/>
<feature type="domain" description="DUF3857" evidence="2">
    <location>
        <begin position="65"/>
        <end position="202"/>
    </location>
</feature>
<dbReference type="Pfam" id="PF12969">
    <property type="entry name" value="DUF3857"/>
    <property type="match status" value="1"/>
</dbReference>
<dbReference type="KEGG" id="tsig:D6T69_04720"/>
<dbReference type="SUPFAM" id="SSF54001">
    <property type="entry name" value="Cysteine proteinases"/>
    <property type="match status" value="1"/>
</dbReference>
<evidence type="ECO:0000313" key="3">
    <source>
        <dbReference type="EMBL" id="AZJ34865.1"/>
    </source>
</evidence>
<dbReference type="RefSeq" id="WP_125066681.1">
    <property type="nucleotide sequence ID" value="NZ_CP032548.1"/>
</dbReference>
<feature type="domain" description="Transglutaminase-like" evidence="1">
    <location>
        <begin position="320"/>
        <end position="384"/>
    </location>
</feature>
<dbReference type="Gene3D" id="2.60.120.1130">
    <property type="match status" value="1"/>
</dbReference>
<dbReference type="InterPro" id="IPR002931">
    <property type="entry name" value="Transglutaminase-like"/>
</dbReference>
<evidence type="ECO:0000259" key="1">
    <source>
        <dbReference type="Pfam" id="PF01841"/>
    </source>
</evidence>
<organism evidence="3 4">
    <name type="scientific">Tenacibaculum singaporense</name>
    <dbReference type="NCBI Taxonomy" id="2358479"/>
    <lineage>
        <taxon>Bacteria</taxon>
        <taxon>Pseudomonadati</taxon>
        <taxon>Bacteroidota</taxon>
        <taxon>Flavobacteriia</taxon>
        <taxon>Flavobacteriales</taxon>
        <taxon>Flavobacteriaceae</taxon>
        <taxon>Tenacibaculum</taxon>
    </lineage>
</organism>
<dbReference type="Proteomes" id="UP000274593">
    <property type="component" value="Chromosome"/>
</dbReference>
<dbReference type="EMBL" id="CP032548">
    <property type="protein sequence ID" value="AZJ34865.1"/>
    <property type="molecule type" value="Genomic_DNA"/>
</dbReference>
<dbReference type="InterPro" id="IPR038765">
    <property type="entry name" value="Papain-like_cys_pep_sf"/>
</dbReference>